<dbReference type="PATRIC" id="fig|1195763.3.peg.1089"/>
<proteinExistence type="predicted"/>
<dbReference type="EMBL" id="LDOT01000005">
    <property type="protein sequence ID" value="KLV07452.1"/>
    <property type="molecule type" value="Genomic_DNA"/>
</dbReference>
<dbReference type="AlphaFoldDB" id="A0A0J1JYZ2"/>
<keyword evidence="2" id="KW-1185">Reference proteome</keyword>
<organism evidence="1 2">
    <name type="scientific">Photobacterium aquae</name>
    <dbReference type="NCBI Taxonomy" id="1195763"/>
    <lineage>
        <taxon>Bacteria</taxon>
        <taxon>Pseudomonadati</taxon>
        <taxon>Pseudomonadota</taxon>
        <taxon>Gammaproteobacteria</taxon>
        <taxon>Vibrionales</taxon>
        <taxon>Vibrionaceae</taxon>
        <taxon>Photobacterium</taxon>
    </lineage>
</organism>
<dbReference type="RefSeq" id="WP_047877792.1">
    <property type="nucleotide sequence ID" value="NZ_LDOT01000005.1"/>
</dbReference>
<dbReference type="InterPro" id="IPR011330">
    <property type="entry name" value="Glyco_hydro/deAcase_b/a-brl"/>
</dbReference>
<dbReference type="SUPFAM" id="SSF88713">
    <property type="entry name" value="Glycoside hydrolase/deacetylase"/>
    <property type="match status" value="1"/>
</dbReference>
<dbReference type="GO" id="GO:0005975">
    <property type="term" value="P:carbohydrate metabolic process"/>
    <property type="evidence" value="ECO:0007669"/>
    <property type="project" value="InterPro"/>
</dbReference>
<dbReference type="InterPro" id="IPR006837">
    <property type="entry name" value="Divergent_DAC"/>
</dbReference>
<dbReference type="STRING" id="1195763.ABT56_05135"/>
<dbReference type="OrthoDB" id="9784811at2"/>
<dbReference type="PANTHER" id="PTHR30105:SF2">
    <property type="entry name" value="DIVERGENT POLYSACCHARIDE DEACETYLASE SUPERFAMILY"/>
    <property type="match status" value="1"/>
</dbReference>
<reference evidence="1 2" key="1">
    <citation type="submission" date="2015-05" db="EMBL/GenBank/DDBJ databases">
        <title>Photobacterium galathea sp. nov.</title>
        <authorList>
            <person name="Machado H."/>
            <person name="Gram L."/>
        </authorList>
    </citation>
    <scope>NUCLEOTIDE SEQUENCE [LARGE SCALE GENOMIC DNA]</scope>
    <source>
        <strain evidence="1 2">CGMCC 1.12159</strain>
    </source>
</reference>
<dbReference type="PANTHER" id="PTHR30105">
    <property type="entry name" value="UNCHARACTERIZED YIBQ-RELATED"/>
    <property type="match status" value="1"/>
</dbReference>
<comment type="caution">
    <text evidence="1">The sequence shown here is derived from an EMBL/GenBank/DDBJ whole genome shotgun (WGS) entry which is preliminary data.</text>
</comment>
<evidence type="ECO:0008006" key="3">
    <source>
        <dbReference type="Google" id="ProtNLM"/>
    </source>
</evidence>
<protein>
    <recommendedName>
        <fullName evidence="3">Divergent polysaccharide deacetylase</fullName>
    </recommendedName>
</protein>
<evidence type="ECO:0000313" key="2">
    <source>
        <dbReference type="Proteomes" id="UP000036097"/>
    </source>
</evidence>
<dbReference type="Proteomes" id="UP000036097">
    <property type="component" value="Unassembled WGS sequence"/>
</dbReference>
<dbReference type="Pfam" id="PF04748">
    <property type="entry name" value="Polysacc_deac_2"/>
    <property type="match status" value="1"/>
</dbReference>
<evidence type="ECO:0000313" key="1">
    <source>
        <dbReference type="EMBL" id="KLV07452.1"/>
    </source>
</evidence>
<sequence length="252" mass="27511">MKALRNKALGWGIGGVLAIIAALPAFAAQLAIIIDDLGYQPLPPQLAALPPEIGVSILPDTPYAHAIHQQARQQHRDILLHMPMEPSRKAPLEQTTLTKTMGKGELQLALKRALAQLPGAFAINNHMGSALTQDRQAMIWVMETLAEQQLAFLDSRTSAQSVAEAIAVQYHVPALRRHVFLDHQRTTDFISHQLRLAARKAQSQGYAVAIGHPYPVTLSALERQLPAIADKYGITLVRLSSLYPAPPAKTDD</sequence>
<name>A0A0J1JYZ2_9GAMM</name>
<dbReference type="Gene3D" id="3.20.20.370">
    <property type="entry name" value="Glycoside hydrolase/deacetylase"/>
    <property type="match status" value="1"/>
</dbReference>
<gene>
    <name evidence="1" type="ORF">ABT56_05135</name>
</gene>
<dbReference type="CDD" id="cd10936">
    <property type="entry name" value="CE4_DAC2"/>
    <property type="match status" value="1"/>
</dbReference>
<accession>A0A0J1JYZ2</accession>